<dbReference type="AlphaFoldDB" id="A0A3R9WTA0"/>
<sequence length="144" mass="16519">MPFDKIPASGCSDHFATTRIRHWEMRRYRAWLVFWVMTPFKNPSFQDRAGQAAAEKIKALAQLRRRPEPDEESVVRTKAAAERREALRAGNAARKRKEAEEAAEEATAAKTEAVRKAAEPVPTEAERKAQRDLRYAARQTRKKN</sequence>
<evidence type="ECO:0000313" key="2">
    <source>
        <dbReference type="EMBL" id="RST31283.1"/>
    </source>
</evidence>
<evidence type="ECO:0000313" key="3">
    <source>
        <dbReference type="Proteomes" id="UP000274661"/>
    </source>
</evidence>
<accession>A0A3R9WTA0</accession>
<gene>
    <name evidence="2" type="ORF">HMF7854_10880</name>
</gene>
<dbReference type="Pfam" id="PF20089">
    <property type="entry name" value="DUF6481"/>
    <property type="match status" value="1"/>
</dbReference>
<feature type="compositionally biased region" description="Basic and acidic residues" evidence="1">
    <location>
        <begin position="112"/>
        <end position="135"/>
    </location>
</feature>
<feature type="compositionally biased region" description="Basic and acidic residues" evidence="1">
    <location>
        <begin position="65"/>
        <end position="87"/>
    </location>
</feature>
<dbReference type="RefSeq" id="WP_126719110.1">
    <property type="nucleotide sequence ID" value="NZ_RWJF01000001.1"/>
</dbReference>
<feature type="region of interest" description="Disordered" evidence="1">
    <location>
        <begin position="64"/>
        <end position="144"/>
    </location>
</feature>
<dbReference type="EMBL" id="RWJF01000001">
    <property type="protein sequence ID" value="RST31283.1"/>
    <property type="molecule type" value="Genomic_DNA"/>
</dbReference>
<evidence type="ECO:0000256" key="1">
    <source>
        <dbReference type="SAM" id="MobiDB-lite"/>
    </source>
</evidence>
<keyword evidence="3" id="KW-1185">Reference proteome</keyword>
<organism evidence="2 3">
    <name type="scientific">Sphingomonas ginkgonis</name>
    <dbReference type="NCBI Taxonomy" id="2315330"/>
    <lineage>
        <taxon>Bacteria</taxon>
        <taxon>Pseudomonadati</taxon>
        <taxon>Pseudomonadota</taxon>
        <taxon>Alphaproteobacteria</taxon>
        <taxon>Sphingomonadales</taxon>
        <taxon>Sphingomonadaceae</taxon>
        <taxon>Sphingomonas</taxon>
    </lineage>
</organism>
<dbReference type="Proteomes" id="UP000274661">
    <property type="component" value="Unassembled WGS sequence"/>
</dbReference>
<reference evidence="2 3" key="1">
    <citation type="submission" date="2018-12" db="EMBL/GenBank/DDBJ databases">
        <title>Sphingomonas sp. HMF7854 Genome sequencing and assembly.</title>
        <authorList>
            <person name="Cha I."/>
            <person name="Kang H."/>
            <person name="Kim H."/>
            <person name="Kang J."/>
            <person name="Joh K."/>
        </authorList>
    </citation>
    <scope>NUCLEOTIDE SEQUENCE [LARGE SCALE GENOMIC DNA]</scope>
    <source>
        <strain evidence="2 3">HMF7854</strain>
    </source>
</reference>
<protein>
    <submittedName>
        <fullName evidence="2">Uncharacterized protein</fullName>
    </submittedName>
</protein>
<name>A0A3R9WTA0_9SPHN</name>
<proteinExistence type="predicted"/>
<dbReference type="InterPro" id="IPR045510">
    <property type="entry name" value="DUF6481"/>
</dbReference>
<comment type="caution">
    <text evidence="2">The sequence shown here is derived from an EMBL/GenBank/DDBJ whole genome shotgun (WGS) entry which is preliminary data.</text>
</comment>